<evidence type="ECO:0000256" key="1">
    <source>
        <dbReference type="SAM" id="MobiDB-lite"/>
    </source>
</evidence>
<dbReference type="STRING" id="8078.ENSFHEP00000029927"/>
<evidence type="ECO:0000259" key="3">
    <source>
        <dbReference type="Pfam" id="PF16212"/>
    </source>
</evidence>
<sequence length="221" mass="25596">AFVRSVMISCYTSLVLFFIPWAAMHDTVRDDGKDIADYQSFALLTQTCLLIVVSAQVRSRRHHRLWNGNMAQIQFSGRVPPLIICTARNSLNQPNVWLTMFLTCLLCVIPLVAFRFLLIQLRPTITDKVRRNLQINRKEDFLSPAPRRPPARRISTRRSSYAFSHSKGYGDLVTSRKFLRLKRRPSLFTRKNSALVENQPQLYRTITEEAEETQNVDALRD</sequence>
<feature type="region of interest" description="Disordered" evidence="1">
    <location>
        <begin position="140"/>
        <end position="159"/>
    </location>
</feature>
<evidence type="ECO:0000313" key="4">
    <source>
        <dbReference type="Ensembl" id="ENSFHEP00000029927.1"/>
    </source>
</evidence>
<keyword evidence="2" id="KW-1133">Transmembrane helix</keyword>
<name>A0A3Q2QSM9_FUNHE</name>
<dbReference type="InterPro" id="IPR032630">
    <property type="entry name" value="P_typ_ATPase_c"/>
</dbReference>
<dbReference type="Ensembl" id="ENSFHET00000020983.1">
    <property type="protein sequence ID" value="ENSFHEP00000029927.1"/>
    <property type="gene ID" value="ENSFHEG00000014923.1"/>
</dbReference>
<proteinExistence type="predicted"/>
<keyword evidence="2" id="KW-0812">Transmembrane</keyword>
<protein>
    <recommendedName>
        <fullName evidence="3">P-type ATPase C-terminal domain-containing protein</fullName>
    </recommendedName>
</protein>
<evidence type="ECO:0000313" key="5">
    <source>
        <dbReference type="Proteomes" id="UP000265000"/>
    </source>
</evidence>
<keyword evidence="5" id="KW-1185">Reference proteome</keyword>
<dbReference type="GeneTree" id="ENSGT00940000165675"/>
<keyword evidence="2" id="KW-0472">Membrane</keyword>
<organism evidence="4 5">
    <name type="scientific">Fundulus heteroclitus</name>
    <name type="common">Killifish</name>
    <name type="synonym">Mummichog</name>
    <dbReference type="NCBI Taxonomy" id="8078"/>
    <lineage>
        <taxon>Eukaryota</taxon>
        <taxon>Metazoa</taxon>
        <taxon>Chordata</taxon>
        <taxon>Craniata</taxon>
        <taxon>Vertebrata</taxon>
        <taxon>Euteleostomi</taxon>
        <taxon>Actinopterygii</taxon>
        <taxon>Neopterygii</taxon>
        <taxon>Teleostei</taxon>
        <taxon>Neoteleostei</taxon>
        <taxon>Acanthomorphata</taxon>
        <taxon>Ovalentaria</taxon>
        <taxon>Atherinomorphae</taxon>
        <taxon>Cyprinodontiformes</taxon>
        <taxon>Fundulidae</taxon>
        <taxon>Fundulus</taxon>
    </lineage>
</organism>
<reference evidence="4" key="2">
    <citation type="submission" date="2025-09" db="UniProtKB">
        <authorList>
            <consortium name="Ensembl"/>
        </authorList>
    </citation>
    <scope>IDENTIFICATION</scope>
</reference>
<evidence type="ECO:0000256" key="2">
    <source>
        <dbReference type="SAM" id="Phobius"/>
    </source>
</evidence>
<dbReference type="Proteomes" id="UP000265000">
    <property type="component" value="Unplaced"/>
</dbReference>
<feature type="transmembrane region" description="Helical" evidence="2">
    <location>
        <begin position="6"/>
        <end position="23"/>
    </location>
</feature>
<feature type="domain" description="P-type ATPase C-terminal" evidence="3">
    <location>
        <begin position="2"/>
        <end position="123"/>
    </location>
</feature>
<dbReference type="Pfam" id="PF16212">
    <property type="entry name" value="PhoLip_ATPase_C"/>
    <property type="match status" value="1"/>
</dbReference>
<reference evidence="4" key="1">
    <citation type="submission" date="2025-08" db="UniProtKB">
        <authorList>
            <consortium name="Ensembl"/>
        </authorList>
    </citation>
    <scope>IDENTIFICATION</scope>
</reference>
<accession>A0A3Q2QSM9</accession>
<feature type="transmembrane region" description="Helical" evidence="2">
    <location>
        <begin position="96"/>
        <end position="118"/>
    </location>
</feature>
<dbReference type="AlphaFoldDB" id="A0A3Q2QSM9"/>